<keyword evidence="2" id="KW-1185">Reference proteome</keyword>
<accession>A0A835QXG3</accession>
<gene>
    <name evidence="1" type="ORF">HPP92_010571</name>
</gene>
<reference evidence="1 2" key="1">
    <citation type="journal article" date="2020" name="Nat. Food">
        <title>A phased Vanilla planifolia genome enables genetic improvement of flavour and production.</title>
        <authorList>
            <person name="Hasing T."/>
            <person name="Tang H."/>
            <person name="Brym M."/>
            <person name="Khazi F."/>
            <person name="Huang T."/>
            <person name="Chambers A.H."/>
        </authorList>
    </citation>
    <scope>NUCLEOTIDE SEQUENCE [LARGE SCALE GENOMIC DNA]</scope>
    <source>
        <tissue evidence="1">Leaf</tissue>
    </source>
</reference>
<proteinExistence type="predicted"/>
<dbReference type="AlphaFoldDB" id="A0A835QXG3"/>
<evidence type="ECO:0000313" key="1">
    <source>
        <dbReference type="EMBL" id="KAG0479713.1"/>
    </source>
</evidence>
<dbReference type="Pfam" id="PF14566">
    <property type="entry name" value="PTPlike_phytase"/>
    <property type="match status" value="1"/>
</dbReference>
<comment type="caution">
    <text evidence="1">The sequence shown here is derived from an EMBL/GenBank/DDBJ whole genome shotgun (WGS) entry which is preliminary data.</text>
</comment>
<name>A0A835QXG3_VANPL</name>
<dbReference type="OrthoDB" id="26525at2759"/>
<evidence type="ECO:0000313" key="2">
    <source>
        <dbReference type="Proteomes" id="UP000636800"/>
    </source>
</evidence>
<protein>
    <submittedName>
        <fullName evidence="1">Uncharacterized protein</fullName>
    </submittedName>
</protein>
<dbReference type="EMBL" id="JADCNL010000005">
    <property type="protein sequence ID" value="KAG0479713.1"/>
    <property type="molecule type" value="Genomic_DNA"/>
</dbReference>
<sequence length="111" mass="12155">MGLVSATRSGEVLGSQTVLKVITALVKNLALPDRVEGAPNFRSVPGFPVYGVAIQLLMVSELFFKGLVVIEGIDRDRVERMEARLKEDILREAERYGGAIMMGRVEQPPGQ</sequence>
<organism evidence="1 2">
    <name type="scientific">Vanilla planifolia</name>
    <name type="common">Vanilla</name>
    <dbReference type="NCBI Taxonomy" id="51239"/>
    <lineage>
        <taxon>Eukaryota</taxon>
        <taxon>Viridiplantae</taxon>
        <taxon>Streptophyta</taxon>
        <taxon>Embryophyta</taxon>
        <taxon>Tracheophyta</taxon>
        <taxon>Spermatophyta</taxon>
        <taxon>Magnoliopsida</taxon>
        <taxon>Liliopsida</taxon>
        <taxon>Asparagales</taxon>
        <taxon>Orchidaceae</taxon>
        <taxon>Vanilloideae</taxon>
        <taxon>Vanilleae</taxon>
        <taxon>Vanilla</taxon>
    </lineage>
</organism>
<dbReference type="Proteomes" id="UP000636800">
    <property type="component" value="Chromosome 5"/>
</dbReference>